<dbReference type="RefSeq" id="WP_084305421.1">
    <property type="nucleotide sequence ID" value="NZ_FNDG01000001.1"/>
</dbReference>
<sequence length="203" mass="21588">MAQLKFHKIDGSLLPNQLEPSAFYYMQREVTVGGQTQMVAEGYLTNQAGEARALGNVALIGNIASELIAQYMANMQAIRLATNIANRNAIAAEDPQINKLILVAGATGDSTVTAGSALYFYDVSEGAFTKVAEYESMDIQFTWGSLVDGPESTPAQVDEAVAKAHAHANKGVLDLLGENASQQLTYRGAAIGGGAMEWATVNW</sequence>
<accession>A0A1G7XNT0</accession>
<reference evidence="1 2" key="1">
    <citation type="submission" date="2016-10" db="EMBL/GenBank/DDBJ databases">
        <authorList>
            <person name="de Groot N.N."/>
        </authorList>
    </citation>
    <scope>NUCLEOTIDE SEQUENCE [LARGE SCALE GENOMIC DNA]</scope>
    <source>
        <strain evidence="1 2">LMG 18387</strain>
    </source>
</reference>
<dbReference type="STRING" id="29435.SAMN05216588_101205"/>
<organism evidence="1 2">
    <name type="scientific">Phytopseudomonas flavescens</name>
    <dbReference type="NCBI Taxonomy" id="29435"/>
    <lineage>
        <taxon>Bacteria</taxon>
        <taxon>Pseudomonadati</taxon>
        <taxon>Pseudomonadota</taxon>
        <taxon>Gammaproteobacteria</taxon>
        <taxon>Pseudomonadales</taxon>
        <taxon>Pseudomonadaceae</taxon>
        <taxon>Phytopseudomonas</taxon>
    </lineage>
</organism>
<gene>
    <name evidence="1" type="ORF">SAMN05216588_101205</name>
</gene>
<name>A0A1G7XNT0_9GAMM</name>
<protein>
    <submittedName>
        <fullName evidence="1">Uncharacterized protein</fullName>
    </submittedName>
</protein>
<evidence type="ECO:0000313" key="1">
    <source>
        <dbReference type="EMBL" id="SDG85713.1"/>
    </source>
</evidence>
<evidence type="ECO:0000313" key="2">
    <source>
        <dbReference type="Proteomes" id="UP000198606"/>
    </source>
</evidence>
<dbReference type="Proteomes" id="UP000198606">
    <property type="component" value="Unassembled WGS sequence"/>
</dbReference>
<proteinExistence type="predicted"/>
<dbReference type="EMBL" id="FNDG01000001">
    <property type="protein sequence ID" value="SDG85713.1"/>
    <property type="molecule type" value="Genomic_DNA"/>
</dbReference>
<dbReference type="AlphaFoldDB" id="A0A1G7XNT0"/>